<dbReference type="EMBL" id="KQ417001">
    <property type="protein sequence ID" value="KOF94254.1"/>
    <property type="molecule type" value="Genomic_DNA"/>
</dbReference>
<keyword evidence="8" id="KW-0539">Nucleus</keyword>
<name>A0A0L8HYJ7_OCTBM</name>
<dbReference type="PANTHER" id="PTHR12960:SF0">
    <property type="entry name" value="MRNA EXPORT FACTOR GLE1"/>
    <property type="match status" value="1"/>
</dbReference>
<dbReference type="OrthoDB" id="420884at2759"/>
<organism evidence="13">
    <name type="scientific">Octopus bimaculoides</name>
    <name type="common">California two-spotted octopus</name>
    <dbReference type="NCBI Taxonomy" id="37653"/>
    <lineage>
        <taxon>Eukaryota</taxon>
        <taxon>Metazoa</taxon>
        <taxon>Spiralia</taxon>
        <taxon>Lophotrochozoa</taxon>
        <taxon>Mollusca</taxon>
        <taxon>Cephalopoda</taxon>
        <taxon>Coleoidea</taxon>
        <taxon>Octopodiformes</taxon>
        <taxon>Octopoda</taxon>
        <taxon>Incirrata</taxon>
        <taxon>Octopodidae</taxon>
        <taxon>Octopus</taxon>
    </lineage>
</organism>
<dbReference type="STRING" id="37653.A0A0L8HYJ7"/>
<comment type="similarity">
    <text evidence="2">Belongs to the GLE1 family.</text>
</comment>
<evidence type="ECO:0000256" key="10">
    <source>
        <dbReference type="ARBA" id="ARBA00026227"/>
    </source>
</evidence>
<dbReference type="GO" id="GO:0005737">
    <property type="term" value="C:cytoplasm"/>
    <property type="evidence" value="ECO:0007669"/>
    <property type="project" value="TreeGrafter"/>
</dbReference>
<proteinExistence type="inferred from homology"/>
<evidence type="ECO:0000256" key="7">
    <source>
        <dbReference type="ARBA" id="ARBA00023132"/>
    </source>
</evidence>
<evidence type="ECO:0000256" key="5">
    <source>
        <dbReference type="ARBA" id="ARBA00022927"/>
    </source>
</evidence>
<accession>A0A0L8HYJ7</accession>
<dbReference type="InterPro" id="IPR012476">
    <property type="entry name" value="GLE1"/>
</dbReference>
<keyword evidence="5" id="KW-0653">Protein transport</keyword>
<dbReference type="GO" id="GO:0016973">
    <property type="term" value="P:poly(A)+ mRNA export from nucleus"/>
    <property type="evidence" value="ECO:0007669"/>
    <property type="project" value="InterPro"/>
</dbReference>
<comment type="subcellular location">
    <subcellularLocation>
        <location evidence="1">Nucleus</location>
        <location evidence="1">Nuclear pore complex</location>
    </subcellularLocation>
</comment>
<dbReference type="PANTHER" id="PTHR12960">
    <property type="entry name" value="GLE-1-RELATED"/>
    <property type="match status" value="1"/>
</dbReference>
<evidence type="ECO:0000256" key="12">
    <source>
        <dbReference type="ARBA" id="ARBA00030897"/>
    </source>
</evidence>
<evidence type="ECO:0000256" key="2">
    <source>
        <dbReference type="ARBA" id="ARBA00011056"/>
    </source>
</evidence>
<evidence type="ECO:0000256" key="6">
    <source>
        <dbReference type="ARBA" id="ARBA00023010"/>
    </source>
</evidence>
<evidence type="ECO:0000256" key="4">
    <source>
        <dbReference type="ARBA" id="ARBA00022816"/>
    </source>
</evidence>
<dbReference type="GO" id="GO:0015031">
    <property type="term" value="P:protein transport"/>
    <property type="evidence" value="ECO:0007669"/>
    <property type="project" value="UniProtKB-KW"/>
</dbReference>
<protein>
    <recommendedName>
        <fullName evidence="10">mRNA export factor GLE1</fullName>
    </recommendedName>
    <alternativeName>
        <fullName evidence="12">GLE1 RNA export mediator</fullName>
    </alternativeName>
    <alternativeName>
        <fullName evidence="11">Nucleoporin GLE1</fullName>
    </alternativeName>
</protein>
<evidence type="ECO:0000256" key="9">
    <source>
        <dbReference type="ARBA" id="ARBA00024680"/>
    </source>
</evidence>
<keyword evidence="3" id="KW-0813">Transport</keyword>
<evidence type="ECO:0000256" key="11">
    <source>
        <dbReference type="ARBA" id="ARBA00029983"/>
    </source>
</evidence>
<gene>
    <name evidence="13" type="ORF">OCBIM_22002285mg</name>
</gene>
<dbReference type="GO" id="GO:0005543">
    <property type="term" value="F:phospholipid binding"/>
    <property type="evidence" value="ECO:0007669"/>
    <property type="project" value="TreeGrafter"/>
</dbReference>
<keyword evidence="6" id="KW-0811">Translocation</keyword>
<evidence type="ECO:0000313" key="13">
    <source>
        <dbReference type="EMBL" id="KOF94254.1"/>
    </source>
</evidence>
<dbReference type="GO" id="GO:0044614">
    <property type="term" value="C:nuclear pore cytoplasmic filaments"/>
    <property type="evidence" value="ECO:0007669"/>
    <property type="project" value="TreeGrafter"/>
</dbReference>
<dbReference type="AlphaFoldDB" id="A0A0L8HYJ7"/>
<evidence type="ECO:0000256" key="3">
    <source>
        <dbReference type="ARBA" id="ARBA00022448"/>
    </source>
</evidence>
<dbReference type="Gene3D" id="1.25.40.510">
    <property type="entry name" value="GLE1-like"/>
    <property type="match status" value="1"/>
</dbReference>
<dbReference type="GO" id="GO:0000822">
    <property type="term" value="F:inositol hexakisphosphate binding"/>
    <property type="evidence" value="ECO:0007669"/>
    <property type="project" value="TreeGrafter"/>
</dbReference>
<keyword evidence="4" id="KW-0509">mRNA transport</keyword>
<sequence>MLVQGQTIEVSNKHISTKEQPEGITYAIFFIAKMIVKKGAEQVSSSHESAFAIALVAVGLWQNFPEFGELLLANFYLSCPYIVPYYIPKQDGQSTDEYHKLRGYKCESGKIEEQERFLKRMTGIMRLYAAIIVSPLPIGSTKPHPHGIENSWIWITRTLNVEPEPDITAAMIYNILEVTGHSLFLYYQKPFQKLLHILITEFLPKIKAVSVSAGSVSRLETFLEANINNKGQIAAPYGYLTSSFWLS</sequence>
<reference evidence="13" key="1">
    <citation type="submission" date="2015-07" db="EMBL/GenBank/DDBJ databases">
        <title>MeaNS - Measles Nucleotide Surveillance Program.</title>
        <authorList>
            <person name="Tran T."/>
            <person name="Druce J."/>
        </authorList>
    </citation>
    <scope>NUCLEOTIDE SEQUENCE</scope>
    <source>
        <strain evidence="13">UCB-OBI-ISO-001</strain>
        <tissue evidence="13">Gonad</tissue>
    </source>
</reference>
<dbReference type="GO" id="GO:0031369">
    <property type="term" value="F:translation initiation factor binding"/>
    <property type="evidence" value="ECO:0007669"/>
    <property type="project" value="TreeGrafter"/>
</dbReference>
<keyword evidence="7" id="KW-0906">Nuclear pore complex</keyword>
<dbReference type="OMA" id="MEILITE"/>
<evidence type="ECO:0000256" key="1">
    <source>
        <dbReference type="ARBA" id="ARBA00004567"/>
    </source>
</evidence>
<dbReference type="Pfam" id="PF07817">
    <property type="entry name" value="GLE1"/>
    <property type="match status" value="1"/>
</dbReference>
<evidence type="ECO:0000256" key="8">
    <source>
        <dbReference type="ARBA" id="ARBA00023242"/>
    </source>
</evidence>
<comment type="function">
    <text evidence="9">Required for the export of mRNAs containing poly(A) tails from the nucleus into the cytoplasm. May be involved in the terminal step of the mRNA transport through the nuclear pore complex (NPC).</text>
</comment>
<dbReference type="InterPro" id="IPR038506">
    <property type="entry name" value="GLE1-like_sf"/>
</dbReference>